<gene>
    <name evidence="2" type="ORF">P7H70_04950</name>
</gene>
<sequence length="108" mass="12398">MNQKNTIRIFILLSFLCVVGVFLMSDAFQSMAYWGNSMVWYWVGAVITYLIWLIGIILLVLAVTKKNGSYNLSTIVSNVIFLVLFTLFIVVFIFLLMLIISRQARMGF</sequence>
<reference evidence="2" key="1">
    <citation type="submission" date="2023-03" db="EMBL/GenBank/DDBJ databases">
        <authorList>
            <person name="Shen W."/>
            <person name="Cai J."/>
        </authorList>
    </citation>
    <scope>NUCLEOTIDE SEQUENCE</scope>
    <source>
        <strain evidence="2">P96-3</strain>
    </source>
</reference>
<evidence type="ECO:0000256" key="1">
    <source>
        <dbReference type="SAM" id="Phobius"/>
    </source>
</evidence>
<accession>A0AAW8U8U8</accession>
<dbReference type="Proteomes" id="UP001268577">
    <property type="component" value="Unassembled WGS sequence"/>
</dbReference>
<dbReference type="AlphaFoldDB" id="A0AAW8U8U8"/>
<organism evidence="2 3">
    <name type="scientific">Vagococcus carniphilus</name>
    <dbReference type="NCBI Taxonomy" id="218144"/>
    <lineage>
        <taxon>Bacteria</taxon>
        <taxon>Bacillati</taxon>
        <taxon>Bacillota</taxon>
        <taxon>Bacilli</taxon>
        <taxon>Lactobacillales</taxon>
        <taxon>Enterococcaceae</taxon>
        <taxon>Vagococcus</taxon>
    </lineage>
</organism>
<dbReference type="RefSeq" id="WP_311874921.1">
    <property type="nucleotide sequence ID" value="NZ_JARQBZ010000007.1"/>
</dbReference>
<name>A0AAW8U8U8_9ENTE</name>
<comment type="caution">
    <text evidence="2">The sequence shown here is derived from an EMBL/GenBank/DDBJ whole genome shotgun (WGS) entry which is preliminary data.</text>
</comment>
<proteinExistence type="predicted"/>
<keyword evidence="1" id="KW-0472">Membrane</keyword>
<keyword evidence="1" id="KW-1133">Transmembrane helix</keyword>
<evidence type="ECO:0000313" key="2">
    <source>
        <dbReference type="EMBL" id="MDT2833393.1"/>
    </source>
</evidence>
<feature type="transmembrane region" description="Helical" evidence="1">
    <location>
        <begin position="75"/>
        <end position="100"/>
    </location>
</feature>
<keyword evidence="1" id="KW-0812">Transmembrane</keyword>
<protein>
    <submittedName>
        <fullName evidence="2">Uncharacterized protein</fullName>
    </submittedName>
</protein>
<feature type="transmembrane region" description="Helical" evidence="1">
    <location>
        <begin position="40"/>
        <end position="63"/>
    </location>
</feature>
<feature type="transmembrane region" description="Helical" evidence="1">
    <location>
        <begin position="7"/>
        <end position="28"/>
    </location>
</feature>
<evidence type="ECO:0000313" key="3">
    <source>
        <dbReference type="Proteomes" id="UP001268577"/>
    </source>
</evidence>
<dbReference type="EMBL" id="JARQBZ010000007">
    <property type="protein sequence ID" value="MDT2833393.1"/>
    <property type="molecule type" value="Genomic_DNA"/>
</dbReference>